<accession>A0A438CZS0</accession>
<evidence type="ECO:0000256" key="1">
    <source>
        <dbReference type="SAM" id="MobiDB-lite"/>
    </source>
</evidence>
<reference evidence="2 3" key="1">
    <citation type="journal article" date="2018" name="PLoS Genet.">
        <title>Population sequencing reveals clonal diversity and ancestral inbreeding in the grapevine cultivar Chardonnay.</title>
        <authorList>
            <person name="Roach M.J."/>
            <person name="Johnson D.L."/>
            <person name="Bohlmann J."/>
            <person name="van Vuuren H.J."/>
            <person name="Jones S.J."/>
            <person name="Pretorius I.S."/>
            <person name="Schmidt S.A."/>
            <person name="Borneman A.R."/>
        </authorList>
    </citation>
    <scope>NUCLEOTIDE SEQUENCE [LARGE SCALE GENOMIC DNA]</scope>
    <source>
        <strain evidence="3">cv. Chardonnay</strain>
        <tissue evidence="2">Leaf</tissue>
    </source>
</reference>
<proteinExistence type="predicted"/>
<evidence type="ECO:0008006" key="4">
    <source>
        <dbReference type="Google" id="ProtNLM"/>
    </source>
</evidence>
<sequence length="270" mass="30549">MWHRLLMDEKNLLHHVTKSLEKLQQQISGKGIAPNSGKNSANRPRSKVGSQSPLYGTHSLNNFIPQIVKLDFPRYEGRDDPTLWLCYDMVFGTWWLRTLGPRQWDFEKLLMKFSTSSKELIVRGITNSKNKGIFGISLMKASRSQKEVIVQLIGGNEVMSNECSIPTEIEQLLQWALNKITLKDKFLIPVIDELLDELASAQVFTKLDLRSGDASRVGVGVVLLQERPKEAILVREAIYSKNQPPKFKALVDSKNHHYGLAKVAIEVNGL</sequence>
<dbReference type="InterPro" id="IPR043128">
    <property type="entry name" value="Rev_trsase/Diguanyl_cyclase"/>
</dbReference>
<organism evidence="2 3">
    <name type="scientific">Vitis vinifera</name>
    <name type="common">Grape</name>
    <dbReference type="NCBI Taxonomy" id="29760"/>
    <lineage>
        <taxon>Eukaryota</taxon>
        <taxon>Viridiplantae</taxon>
        <taxon>Streptophyta</taxon>
        <taxon>Embryophyta</taxon>
        <taxon>Tracheophyta</taxon>
        <taxon>Spermatophyta</taxon>
        <taxon>Magnoliopsida</taxon>
        <taxon>eudicotyledons</taxon>
        <taxon>Gunneridae</taxon>
        <taxon>Pentapetalae</taxon>
        <taxon>rosids</taxon>
        <taxon>Vitales</taxon>
        <taxon>Vitaceae</taxon>
        <taxon>Viteae</taxon>
        <taxon>Vitis</taxon>
    </lineage>
</organism>
<feature type="region of interest" description="Disordered" evidence="1">
    <location>
        <begin position="27"/>
        <end position="54"/>
    </location>
</feature>
<comment type="caution">
    <text evidence="2">The sequence shown here is derived from an EMBL/GenBank/DDBJ whole genome shotgun (WGS) entry which is preliminary data.</text>
</comment>
<dbReference type="AlphaFoldDB" id="A0A438CZS0"/>
<dbReference type="EMBL" id="QGNW01001881">
    <property type="protein sequence ID" value="RVW28691.1"/>
    <property type="molecule type" value="Genomic_DNA"/>
</dbReference>
<protein>
    <recommendedName>
        <fullName evidence="4">Reverse transcriptase/retrotransposon-derived protein RNase H-like domain-containing protein</fullName>
    </recommendedName>
</protein>
<evidence type="ECO:0000313" key="2">
    <source>
        <dbReference type="EMBL" id="RVW28691.1"/>
    </source>
</evidence>
<gene>
    <name evidence="2" type="ORF">CK203_083310</name>
</gene>
<feature type="compositionally biased region" description="Polar residues" evidence="1">
    <location>
        <begin position="36"/>
        <end position="54"/>
    </location>
</feature>
<dbReference type="SUPFAM" id="SSF56672">
    <property type="entry name" value="DNA/RNA polymerases"/>
    <property type="match status" value="1"/>
</dbReference>
<evidence type="ECO:0000313" key="3">
    <source>
        <dbReference type="Proteomes" id="UP000288805"/>
    </source>
</evidence>
<dbReference type="Gene3D" id="3.30.70.270">
    <property type="match status" value="1"/>
</dbReference>
<dbReference type="InterPro" id="IPR043502">
    <property type="entry name" value="DNA/RNA_pol_sf"/>
</dbReference>
<dbReference type="Proteomes" id="UP000288805">
    <property type="component" value="Unassembled WGS sequence"/>
</dbReference>
<name>A0A438CZS0_VITVI</name>